<gene>
    <name evidence="2" type="ORF">C7S16_5632</name>
</gene>
<feature type="region of interest" description="Disordered" evidence="1">
    <location>
        <begin position="1"/>
        <end position="33"/>
    </location>
</feature>
<evidence type="ECO:0000313" key="2">
    <source>
        <dbReference type="EMBL" id="MDW9250950.1"/>
    </source>
</evidence>
<sequence>MDELTSGEANEGALAHVAERHPDSVRPRRASYRMTTRHGAAVLKAARRVT</sequence>
<dbReference type="EMBL" id="QXCT01000001">
    <property type="protein sequence ID" value="MDW9250950.1"/>
    <property type="molecule type" value="Genomic_DNA"/>
</dbReference>
<comment type="caution">
    <text evidence="2">The sequence shown here is derived from an EMBL/GenBank/DDBJ whole genome shotgun (WGS) entry which is preliminary data.</text>
</comment>
<protein>
    <submittedName>
        <fullName evidence="2">Uncharacterized protein</fullName>
    </submittedName>
</protein>
<accession>A0AAW9CJY1</accession>
<proteinExistence type="predicted"/>
<organism evidence="2 3">
    <name type="scientific">Burkholderia thailandensis</name>
    <dbReference type="NCBI Taxonomy" id="57975"/>
    <lineage>
        <taxon>Bacteria</taxon>
        <taxon>Pseudomonadati</taxon>
        <taxon>Pseudomonadota</taxon>
        <taxon>Betaproteobacteria</taxon>
        <taxon>Burkholderiales</taxon>
        <taxon>Burkholderiaceae</taxon>
        <taxon>Burkholderia</taxon>
        <taxon>pseudomallei group</taxon>
    </lineage>
</organism>
<feature type="compositionally biased region" description="Basic and acidic residues" evidence="1">
    <location>
        <begin position="17"/>
        <end position="26"/>
    </location>
</feature>
<dbReference type="AlphaFoldDB" id="A0AAW9CJY1"/>
<dbReference type="Proteomes" id="UP001272137">
    <property type="component" value="Unassembled WGS sequence"/>
</dbReference>
<evidence type="ECO:0000256" key="1">
    <source>
        <dbReference type="SAM" id="MobiDB-lite"/>
    </source>
</evidence>
<reference evidence="2" key="1">
    <citation type="submission" date="2018-08" db="EMBL/GenBank/DDBJ databases">
        <title>Identification of Burkholderia cepacia strains that express a Burkholderia pseudomallei-like capsular polysaccharide.</title>
        <authorList>
            <person name="Burtnick M.N."/>
            <person name="Vongsouvath M."/>
            <person name="Newton P."/>
            <person name="Wuthiekanun V."/>
            <person name="Limmathurotsakul D."/>
            <person name="Brett P.J."/>
            <person name="Chantratita N."/>
            <person name="Dance D.A."/>
        </authorList>
    </citation>
    <scope>NUCLEOTIDE SEQUENCE</scope>
    <source>
        <strain evidence="2">SBXCC001</strain>
    </source>
</reference>
<evidence type="ECO:0000313" key="3">
    <source>
        <dbReference type="Proteomes" id="UP001272137"/>
    </source>
</evidence>
<name>A0AAW9CJY1_BURTH</name>